<sequence length="135" mass="14416">MSAKVRLLLSLLALLVGNAVAVPLDESEANPVSSSQDQAPVPDLPTTASPPSALSPQGTEPKGTGACGGVCKEQFPVPVCGSDGRIYHSECVMKQMTCRKSFQRARVISPRRHIIKECIEGQDVMRSVMLEPRAT</sequence>
<dbReference type="EnsemblMetazoa" id="ISCW019231-RA">
    <property type="protein sequence ID" value="ISCW019231-PA"/>
    <property type="gene ID" value="ISCW019231"/>
</dbReference>
<reference evidence="4 6" key="1">
    <citation type="submission" date="2008-03" db="EMBL/GenBank/DDBJ databases">
        <title>Annotation of Ixodes scapularis.</title>
        <authorList>
            <consortium name="Ixodes scapularis Genome Project Consortium"/>
            <person name="Caler E."/>
            <person name="Hannick L.I."/>
            <person name="Bidwell S."/>
            <person name="Joardar V."/>
            <person name="Thiagarajan M."/>
            <person name="Amedeo P."/>
            <person name="Galinsky K.J."/>
            <person name="Schobel S."/>
            <person name="Inman J."/>
            <person name="Hostetler J."/>
            <person name="Miller J."/>
            <person name="Hammond M."/>
            <person name="Megy K."/>
            <person name="Lawson D."/>
            <person name="Kodira C."/>
            <person name="Sutton G."/>
            <person name="Meyer J."/>
            <person name="Hill C.A."/>
            <person name="Birren B."/>
            <person name="Nene V."/>
            <person name="Collins F."/>
            <person name="Alarcon-Chaidez F."/>
            <person name="Wikel S."/>
            <person name="Strausberg R."/>
        </authorList>
    </citation>
    <scope>NUCLEOTIDE SEQUENCE [LARGE SCALE GENOMIC DNA]</scope>
    <source>
        <strain evidence="6">Wikel</strain>
        <strain evidence="4">Wikel colony</strain>
    </source>
</reference>
<dbReference type="OrthoDB" id="6614329at2759"/>
<feature type="region of interest" description="Disordered" evidence="1">
    <location>
        <begin position="27"/>
        <end position="65"/>
    </location>
</feature>
<dbReference type="CDD" id="cd00104">
    <property type="entry name" value="KAZAL_FS"/>
    <property type="match status" value="1"/>
</dbReference>
<dbReference type="InterPro" id="IPR002350">
    <property type="entry name" value="Kazal_dom"/>
</dbReference>
<organism>
    <name type="scientific">Ixodes scapularis</name>
    <name type="common">Black-legged tick</name>
    <name type="synonym">Deer tick</name>
    <dbReference type="NCBI Taxonomy" id="6945"/>
    <lineage>
        <taxon>Eukaryota</taxon>
        <taxon>Metazoa</taxon>
        <taxon>Ecdysozoa</taxon>
        <taxon>Arthropoda</taxon>
        <taxon>Chelicerata</taxon>
        <taxon>Arachnida</taxon>
        <taxon>Acari</taxon>
        <taxon>Parasitiformes</taxon>
        <taxon>Ixodida</taxon>
        <taxon>Ixodoidea</taxon>
        <taxon>Ixodidae</taxon>
        <taxon>Ixodinae</taxon>
        <taxon>Ixodes</taxon>
    </lineage>
</organism>
<name>B7PPL5_IXOSC</name>
<keyword evidence="2" id="KW-0732">Signal</keyword>
<proteinExistence type="predicted"/>
<evidence type="ECO:0000256" key="1">
    <source>
        <dbReference type="SAM" id="MobiDB-lite"/>
    </source>
</evidence>
<evidence type="ECO:0000313" key="5">
    <source>
        <dbReference type="EnsemblMetazoa" id="ISCW019231-PA"/>
    </source>
</evidence>
<dbReference type="HOGENOM" id="CLU_1888043_0_0_1"/>
<accession>B7PPL5</accession>
<dbReference type="EMBL" id="ABJB010406293">
    <property type="status" value="NOT_ANNOTATED_CDS"/>
    <property type="molecule type" value="Genomic_DNA"/>
</dbReference>
<gene>
    <name evidence="4" type="ORF">IscW_ISCW019231</name>
</gene>
<dbReference type="EMBL" id="ABJB010592293">
    <property type="status" value="NOT_ANNOTATED_CDS"/>
    <property type="molecule type" value="Genomic_DNA"/>
</dbReference>
<evidence type="ECO:0000256" key="2">
    <source>
        <dbReference type="SAM" id="SignalP"/>
    </source>
</evidence>
<evidence type="ECO:0000259" key="3">
    <source>
        <dbReference type="Pfam" id="PF07648"/>
    </source>
</evidence>
<dbReference type="VEuPathDB" id="VectorBase:ISCI019231"/>
<dbReference type="AlphaFoldDB" id="B7PPL5"/>
<dbReference type="InParanoid" id="B7PPL5"/>
<dbReference type="InterPro" id="IPR036058">
    <property type="entry name" value="Kazal_dom_sf"/>
</dbReference>
<dbReference type="Pfam" id="PF07648">
    <property type="entry name" value="Kazal_2"/>
    <property type="match status" value="1"/>
</dbReference>
<dbReference type="Gene3D" id="3.30.60.30">
    <property type="match status" value="1"/>
</dbReference>
<feature type="compositionally biased region" description="Low complexity" evidence="1">
    <location>
        <begin position="44"/>
        <end position="56"/>
    </location>
</feature>
<dbReference type="PaxDb" id="6945-B7PPL5"/>
<dbReference type="Proteomes" id="UP000001555">
    <property type="component" value="Unassembled WGS sequence"/>
</dbReference>
<feature type="signal peptide" evidence="2">
    <location>
        <begin position="1"/>
        <end position="21"/>
    </location>
</feature>
<evidence type="ECO:0000313" key="4">
    <source>
        <dbReference type="EMBL" id="EEC08537.1"/>
    </source>
</evidence>
<dbReference type="EMBL" id="DS759055">
    <property type="protein sequence ID" value="EEC08537.1"/>
    <property type="molecule type" value="Genomic_DNA"/>
</dbReference>
<feature type="domain" description="Kazal-like" evidence="3">
    <location>
        <begin position="71"/>
        <end position="101"/>
    </location>
</feature>
<dbReference type="VEuPathDB" id="VectorBase:ISCW019231"/>
<dbReference type="VEuPathDB" id="VectorBase:ISCP_016626"/>
<dbReference type="EMBL" id="ABJB010337913">
    <property type="status" value="NOT_ANNOTATED_CDS"/>
    <property type="molecule type" value="Genomic_DNA"/>
</dbReference>
<protein>
    <recommendedName>
        <fullName evidence="3">Kazal-like domain-containing protein</fullName>
    </recommendedName>
</protein>
<dbReference type="SUPFAM" id="SSF100895">
    <property type="entry name" value="Kazal-type serine protease inhibitors"/>
    <property type="match status" value="1"/>
</dbReference>
<feature type="chain" id="PRO_5014568081" description="Kazal-like domain-containing protein" evidence="2">
    <location>
        <begin position="22"/>
        <end position="135"/>
    </location>
</feature>
<dbReference type="EMBL" id="ABJB010371999">
    <property type="status" value="NOT_ANNOTATED_CDS"/>
    <property type="molecule type" value="Genomic_DNA"/>
</dbReference>
<evidence type="ECO:0000313" key="6">
    <source>
        <dbReference type="Proteomes" id="UP000001555"/>
    </source>
</evidence>
<reference evidence="5" key="2">
    <citation type="submission" date="2020-05" db="UniProtKB">
        <authorList>
            <consortium name="EnsemblMetazoa"/>
        </authorList>
    </citation>
    <scope>IDENTIFICATION</scope>
    <source>
        <strain evidence="5">wikel</strain>
    </source>
</reference>
<keyword evidence="6" id="KW-1185">Reference proteome</keyword>
<dbReference type="EMBL" id="ABJB010040088">
    <property type="status" value="NOT_ANNOTATED_CDS"/>
    <property type="molecule type" value="Genomic_DNA"/>
</dbReference>